<evidence type="ECO:0000313" key="3">
    <source>
        <dbReference type="Proteomes" id="UP000186513"/>
    </source>
</evidence>
<dbReference type="STRING" id="1121279.SAMN02745887_00956"/>
<evidence type="ECO:0000313" key="2">
    <source>
        <dbReference type="EMBL" id="SFZ73716.1"/>
    </source>
</evidence>
<sequence length="109" mass="12251">MKHYRLEKHQIKALAEGYGLAMVSDMVTVEGYTVAYMYRDEPEEADDSGWRFFAGNESDAYLDNAKNFSLLDVNIVANYDPTIIPHLDAPVGAAFDKGEEGETFYDVSE</sequence>
<dbReference type="PANTHER" id="PTHR38743">
    <property type="entry name" value="SIMILAR TO GLYOXYLASE I FAMILY PROTEIN"/>
    <property type="match status" value="1"/>
</dbReference>
<evidence type="ECO:0000259" key="1">
    <source>
        <dbReference type="Pfam" id="PF09951"/>
    </source>
</evidence>
<feature type="domain" description="Immunity protein Imm33" evidence="1">
    <location>
        <begin position="22"/>
        <end position="106"/>
    </location>
</feature>
<accession>A0A1K2HA37</accession>
<dbReference type="EMBL" id="FPKR01000003">
    <property type="protein sequence ID" value="SFZ73716.1"/>
    <property type="molecule type" value="Genomic_DNA"/>
</dbReference>
<organism evidence="2 3">
    <name type="scientific">Chitinimonas taiwanensis DSM 18899</name>
    <dbReference type="NCBI Taxonomy" id="1121279"/>
    <lineage>
        <taxon>Bacteria</taxon>
        <taxon>Pseudomonadati</taxon>
        <taxon>Pseudomonadota</taxon>
        <taxon>Betaproteobacteria</taxon>
        <taxon>Neisseriales</taxon>
        <taxon>Chitinibacteraceae</taxon>
        <taxon>Chitinimonas</taxon>
    </lineage>
</organism>
<proteinExistence type="predicted"/>
<name>A0A1K2HA37_9NEIS</name>
<dbReference type="OrthoDB" id="4827574at2"/>
<dbReference type="RefSeq" id="WP_072427487.1">
    <property type="nucleotide sequence ID" value="NZ_FPKR01000003.1"/>
</dbReference>
<dbReference type="Pfam" id="PF09951">
    <property type="entry name" value="Imm33"/>
    <property type="match status" value="1"/>
</dbReference>
<dbReference type="AlphaFoldDB" id="A0A1K2HA37"/>
<protein>
    <recommendedName>
        <fullName evidence="1">Immunity protein Imm33 domain-containing protein</fullName>
    </recommendedName>
</protein>
<keyword evidence="3" id="KW-1185">Reference proteome</keyword>
<dbReference type="Proteomes" id="UP000186513">
    <property type="component" value="Unassembled WGS sequence"/>
</dbReference>
<dbReference type="InterPro" id="IPR018689">
    <property type="entry name" value="Imm33_dom"/>
</dbReference>
<dbReference type="PANTHER" id="PTHR38743:SF2">
    <property type="entry name" value="DUF2185 DOMAIN-CONTAINING PROTEIN"/>
    <property type="match status" value="1"/>
</dbReference>
<gene>
    <name evidence="2" type="ORF">SAMN02745887_00956</name>
</gene>
<reference evidence="2 3" key="1">
    <citation type="submission" date="2016-11" db="EMBL/GenBank/DDBJ databases">
        <authorList>
            <person name="Jaros S."/>
            <person name="Januszkiewicz K."/>
            <person name="Wedrychowicz H."/>
        </authorList>
    </citation>
    <scope>NUCLEOTIDE SEQUENCE [LARGE SCALE GENOMIC DNA]</scope>
    <source>
        <strain evidence="2 3">DSM 18899</strain>
    </source>
</reference>